<accession>B8GDS9</accession>
<name>B8GDS9_METPE</name>
<evidence type="ECO:0000313" key="2">
    <source>
        <dbReference type="EMBL" id="ACL17430.1"/>
    </source>
</evidence>
<dbReference type="Pfam" id="PF01370">
    <property type="entry name" value="Epimerase"/>
    <property type="match status" value="1"/>
</dbReference>
<dbReference type="STRING" id="521011.Mpal_2132"/>
<proteinExistence type="predicted"/>
<dbReference type="SUPFAM" id="SSF51735">
    <property type="entry name" value="NAD(P)-binding Rossmann-fold domains"/>
    <property type="match status" value="1"/>
</dbReference>
<dbReference type="AlphaFoldDB" id="B8GDS9"/>
<dbReference type="GeneID" id="7271612"/>
<dbReference type="CDD" id="cd05256">
    <property type="entry name" value="UDP_AE_SDR_e"/>
    <property type="match status" value="1"/>
</dbReference>
<dbReference type="InterPro" id="IPR001509">
    <property type="entry name" value="Epimerase_deHydtase"/>
</dbReference>
<organism evidence="2 3">
    <name type="scientific">Methanosphaerula palustris (strain ATCC BAA-1556 / DSM 19958 / E1-9c)</name>
    <dbReference type="NCBI Taxonomy" id="521011"/>
    <lineage>
        <taxon>Archaea</taxon>
        <taxon>Methanobacteriati</taxon>
        <taxon>Methanobacteriota</taxon>
        <taxon>Stenosarchaea group</taxon>
        <taxon>Methanomicrobia</taxon>
        <taxon>Methanomicrobiales</taxon>
        <taxon>Methanoregulaceae</taxon>
        <taxon>Methanosphaerula</taxon>
    </lineage>
</organism>
<dbReference type="HOGENOM" id="CLU_007383_1_7_2"/>
<reference evidence="2 3" key="1">
    <citation type="journal article" date="2015" name="Genome Announc.">
        <title>Complete Genome Sequence of Methanosphaerula palustris E1-9CT, a Hydrogenotrophic Methanogen Isolated from a Minerotrophic Fen Peatland.</title>
        <authorList>
            <person name="Cadillo-Quiroz H."/>
            <person name="Browne P."/>
            <person name="Kyrpides N."/>
            <person name="Woyke T."/>
            <person name="Goodwin L."/>
            <person name="Detter C."/>
            <person name="Yavitt J.B."/>
            <person name="Zinder S.H."/>
        </authorList>
    </citation>
    <scope>NUCLEOTIDE SEQUENCE [LARGE SCALE GENOMIC DNA]</scope>
    <source>
        <strain evidence="3">ATCC BAA-1556 / DSM 19958 / E1-9c</strain>
    </source>
</reference>
<dbReference type="KEGG" id="mpl:Mpal_2132"/>
<dbReference type="OrthoDB" id="4907at2157"/>
<dbReference type="Proteomes" id="UP000002457">
    <property type="component" value="Chromosome"/>
</dbReference>
<dbReference type="InterPro" id="IPR050177">
    <property type="entry name" value="Lipid_A_modif_metabolic_enz"/>
</dbReference>
<dbReference type="RefSeq" id="WP_012618749.1">
    <property type="nucleotide sequence ID" value="NC_011832.1"/>
</dbReference>
<dbReference type="eggNOG" id="arCOG01369">
    <property type="taxonomic scope" value="Archaea"/>
</dbReference>
<keyword evidence="3" id="KW-1185">Reference proteome</keyword>
<evidence type="ECO:0000259" key="1">
    <source>
        <dbReference type="Pfam" id="PF01370"/>
    </source>
</evidence>
<dbReference type="EMBL" id="CP001338">
    <property type="protein sequence ID" value="ACL17430.1"/>
    <property type="molecule type" value="Genomic_DNA"/>
</dbReference>
<dbReference type="Gene3D" id="3.90.25.10">
    <property type="entry name" value="UDP-galactose 4-epimerase, domain 1"/>
    <property type="match status" value="1"/>
</dbReference>
<feature type="domain" description="NAD-dependent epimerase/dehydratase" evidence="1">
    <location>
        <begin position="3"/>
        <end position="234"/>
    </location>
</feature>
<evidence type="ECO:0000313" key="3">
    <source>
        <dbReference type="Proteomes" id="UP000002457"/>
    </source>
</evidence>
<dbReference type="Gene3D" id="3.40.50.720">
    <property type="entry name" value="NAD(P)-binding Rossmann-like Domain"/>
    <property type="match status" value="1"/>
</dbReference>
<gene>
    <name evidence="2" type="ordered locus">Mpal_2132</name>
</gene>
<protein>
    <submittedName>
        <fullName evidence="2">NAD-dependent epimerase/dehydratase</fullName>
    </submittedName>
</protein>
<dbReference type="InterPro" id="IPR036291">
    <property type="entry name" value="NAD(P)-bd_dom_sf"/>
</dbReference>
<dbReference type="PANTHER" id="PTHR43245:SF13">
    <property type="entry name" value="UDP-D-APIOSE_UDP-D-XYLOSE SYNTHASE 2"/>
    <property type="match status" value="1"/>
</dbReference>
<dbReference type="PANTHER" id="PTHR43245">
    <property type="entry name" value="BIFUNCTIONAL POLYMYXIN RESISTANCE PROTEIN ARNA"/>
    <property type="match status" value="1"/>
</dbReference>
<sequence>MKVVVTGGAGFIGSNLAEELSKKHQVIVLDDLSTGREINLKGLDVEFIKGSITDLSLVNRVFSGVDYVFHEAALPSVQRSVENPVATNEVNIGGTLNVLMAARDQGVKKIMFASSSSVYGDTPTLPKRESMTPAPMSPYAVTKLTGEHYFNVFSSLYGLKMTCLRYFNVFGPRQDPKSQYAAVIPNFITKILNHESPIIHGDGEQTRDFTFIRDVVHANILAMESSSEGIFNIACDRRVSLNVLADQIMEIIGERRELIYDAPRSGDVRDSLADYTLAKEHLNYEPGFTLLQGLEETIQWFRNQ</sequence>